<reference evidence="1 2" key="1">
    <citation type="journal article" date="2019" name="PLoS Biol.">
        <title>Sex chromosomes control vertical transmission of feminizing Wolbachia symbionts in an isopod.</title>
        <authorList>
            <person name="Becking T."/>
            <person name="Chebbi M.A."/>
            <person name="Giraud I."/>
            <person name="Moumen B."/>
            <person name="Laverre T."/>
            <person name="Caubet Y."/>
            <person name="Peccoud J."/>
            <person name="Gilbert C."/>
            <person name="Cordaux R."/>
        </authorList>
    </citation>
    <scope>NUCLEOTIDE SEQUENCE [LARGE SCALE GENOMIC DNA]</scope>
    <source>
        <strain evidence="1">ANa2</strain>
        <tissue evidence="1">Whole body excluding digestive tract and cuticle</tissue>
    </source>
</reference>
<evidence type="ECO:0000313" key="2">
    <source>
        <dbReference type="Proteomes" id="UP000326759"/>
    </source>
</evidence>
<protein>
    <submittedName>
        <fullName evidence="1">Uncharacterized protein</fullName>
    </submittedName>
</protein>
<dbReference type="AlphaFoldDB" id="A0A5N5TE35"/>
<proteinExistence type="predicted"/>
<organism evidence="1 2">
    <name type="scientific">Armadillidium nasatum</name>
    <dbReference type="NCBI Taxonomy" id="96803"/>
    <lineage>
        <taxon>Eukaryota</taxon>
        <taxon>Metazoa</taxon>
        <taxon>Ecdysozoa</taxon>
        <taxon>Arthropoda</taxon>
        <taxon>Crustacea</taxon>
        <taxon>Multicrustacea</taxon>
        <taxon>Malacostraca</taxon>
        <taxon>Eumalacostraca</taxon>
        <taxon>Peracarida</taxon>
        <taxon>Isopoda</taxon>
        <taxon>Oniscidea</taxon>
        <taxon>Crinocheta</taxon>
        <taxon>Armadillidiidae</taxon>
        <taxon>Armadillidium</taxon>
    </lineage>
</organism>
<sequence>MNGIDKYRIEEFTFLEYLCYDSVTDMAGCLSVITLLEQTPVTRKILEVQIFKQYKLFLNDYLTISLSNIVNELKCRIQVYNQSNLYSSDY</sequence>
<dbReference type="Proteomes" id="UP000326759">
    <property type="component" value="Unassembled WGS sequence"/>
</dbReference>
<keyword evidence="2" id="KW-1185">Reference proteome</keyword>
<comment type="caution">
    <text evidence="1">The sequence shown here is derived from an EMBL/GenBank/DDBJ whole genome shotgun (WGS) entry which is preliminary data.</text>
</comment>
<gene>
    <name evidence="1" type="ORF">Anas_08647</name>
</gene>
<evidence type="ECO:0000313" key="1">
    <source>
        <dbReference type="EMBL" id="KAB7503190.1"/>
    </source>
</evidence>
<dbReference type="EMBL" id="SEYY01005676">
    <property type="protein sequence ID" value="KAB7503190.1"/>
    <property type="molecule type" value="Genomic_DNA"/>
</dbReference>
<name>A0A5N5TE35_9CRUS</name>
<accession>A0A5N5TE35</accession>